<name>A0A6B8RK91_9BACL</name>
<protein>
    <submittedName>
        <fullName evidence="2">Uncharacterized protein</fullName>
    </submittedName>
</protein>
<dbReference type="AlphaFoldDB" id="A0A6B8RK91"/>
<gene>
    <name evidence="2" type="ORF">EHS13_19070</name>
</gene>
<evidence type="ECO:0000313" key="3">
    <source>
        <dbReference type="Proteomes" id="UP000426246"/>
    </source>
</evidence>
<dbReference type="OrthoDB" id="2652483at2"/>
<keyword evidence="3" id="KW-1185">Reference proteome</keyword>
<sequence length="177" mass="20010">MKLRFIPILITVAASSALLFGGWYFYQNNVVENPIKDVILGVQGVNQVSTNINNSQVSIDLKLNKDADLRNLYSTISKEGASLLRNRELKLNLESQTSPELEQWWSTALFDVAQAMDTKHYADIPQVLKAQDQEIPGLKVMTEMDETNVYVRLTDGEHSKYVILPRTPAQMGVWPNE</sequence>
<evidence type="ECO:0000313" key="2">
    <source>
        <dbReference type="EMBL" id="QGQ96831.1"/>
    </source>
</evidence>
<dbReference type="EMBL" id="CP034235">
    <property type="protein sequence ID" value="QGQ96831.1"/>
    <property type="molecule type" value="Genomic_DNA"/>
</dbReference>
<accession>A0A6B8RK91</accession>
<proteinExistence type="predicted"/>
<dbReference type="RefSeq" id="WP_155701910.1">
    <property type="nucleotide sequence ID" value="NZ_CP034235.1"/>
</dbReference>
<feature type="transmembrane region" description="Helical" evidence="1">
    <location>
        <begin position="5"/>
        <end position="26"/>
    </location>
</feature>
<keyword evidence="1" id="KW-1133">Transmembrane helix</keyword>
<evidence type="ECO:0000256" key="1">
    <source>
        <dbReference type="SAM" id="Phobius"/>
    </source>
</evidence>
<keyword evidence="1" id="KW-0812">Transmembrane</keyword>
<organism evidence="2 3">
    <name type="scientific">Paenibacillus psychroresistens</name>
    <dbReference type="NCBI Taxonomy" id="1778678"/>
    <lineage>
        <taxon>Bacteria</taxon>
        <taxon>Bacillati</taxon>
        <taxon>Bacillota</taxon>
        <taxon>Bacilli</taxon>
        <taxon>Bacillales</taxon>
        <taxon>Paenibacillaceae</taxon>
        <taxon>Paenibacillus</taxon>
    </lineage>
</organism>
<reference evidence="3" key="1">
    <citation type="submission" date="2018-11" db="EMBL/GenBank/DDBJ databases">
        <title>Complete genome sequence of Paenibacillus sp. ML311-T8.</title>
        <authorList>
            <person name="Nam Y.-D."/>
            <person name="Kang J."/>
            <person name="Chung W.-H."/>
            <person name="Park Y.S."/>
        </authorList>
    </citation>
    <scope>NUCLEOTIDE SEQUENCE [LARGE SCALE GENOMIC DNA]</scope>
    <source>
        <strain evidence="3">ML311-T8</strain>
    </source>
</reference>
<keyword evidence="1" id="KW-0472">Membrane</keyword>
<dbReference type="KEGG" id="ppsc:EHS13_19070"/>
<dbReference type="Proteomes" id="UP000426246">
    <property type="component" value="Chromosome"/>
</dbReference>